<dbReference type="AlphaFoldDB" id="A0A1S4DLG3"/>
<dbReference type="KEGG" id="nta:107831037"/>
<organism evidence="2">
    <name type="scientific">Nicotiana tabacum</name>
    <name type="common">Common tobacco</name>
    <dbReference type="NCBI Taxonomy" id="4097"/>
    <lineage>
        <taxon>Eukaryota</taxon>
        <taxon>Viridiplantae</taxon>
        <taxon>Streptophyta</taxon>
        <taxon>Embryophyta</taxon>
        <taxon>Tracheophyta</taxon>
        <taxon>Spermatophyta</taxon>
        <taxon>Magnoliopsida</taxon>
        <taxon>eudicotyledons</taxon>
        <taxon>Gunneridae</taxon>
        <taxon>Pentapetalae</taxon>
        <taxon>asterids</taxon>
        <taxon>lamiids</taxon>
        <taxon>Solanales</taxon>
        <taxon>Solanaceae</taxon>
        <taxon>Nicotianoideae</taxon>
        <taxon>Nicotianeae</taxon>
        <taxon>Nicotiana</taxon>
    </lineage>
</organism>
<feature type="region of interest" description="Disordered" evidence="1">
    <location>
        <begin position="1"/>
        <end position="20"/>
    </location>
</feature>
<protein>
    <submittedName>
        <fullName evidence="2">Brain acid soluble protein 1 homolog</fullName>
    </submittedName>
</protein>
<dbReference type="PaxDb" id="4097-A0A1S4DLG3"/>
<feature type="compositionally biased region" description="Low complexity" evidence="1">
    <location>
        <begin position="95"/>
        <end position="105"/>
    </location>
</feature>
<sequence>YTAPKKRARIGKGANTASGVAVDPLFDDTVEYPRGKDNPPTSSLSDENLREAIQMLTQIVASQAQRSNVAPTSSSQPGDSTSSRVNSQGAGRGTAQPSSSAVATSPAPPPARGSPAPEGVVQLGV</sequence>
<name>A0A1S4DLG3_TOBAC</name>
<evidence type="ECO:0000256" key="1">
    <source>
        <dbReference type="SAM" id="MobiDB-lite"/>
    </source>
</evidence>
<feature type="non-terminal residue" evidence="2">
    <location>
        <position position="125"/>
    </location>
</feature>
<dbReference type="RefSeq" id="XP_016514236.1">
    <property type="nucleotide sequence ID" value="XM_016658750.1"/>
</dbReference>
<accession>A0A1S4DLG3</accession>
<gene>
    <name evidence="2" type="primary">LOC107831037</name>
</gene>
<feature type="compositionally biased region" description="Polar residues" evidence="1">
    <location>
        <begin position="61"/>
        <end position="70"/>
    </location>
</feature>
<feature type="compositionally biased region" description="Low complexity" evidence="1">
    <location>
        <begin position="71"/>
        <end position="83"/>
    </location>
</feature>
<feature type="compositionally biased region" description="Basic residues" evidence="1">
    <location>
        <begin position="1"/>
        <end position="10"/>
    </location>
</feature>
<reference evidence="2" key="1">
    <citation type="submission" date="2025-08" db="UniProtKB">
        <authorList>
            <consortium name="RefSeq"/>
        </authorList>
    </citation>
    <scope>IDENTIFICATION</scope>
</reference>
<proteinExistence type="predicted"/>
<feature type="region of interest" description="Disordered" evidence="1">
    <location>
        <begin position="61"/>
        <end position="125"/>
    </location>
</feature>
<feature type="non-terminal residue" evidence="2">
    <location>
        <position position="1"/>
    </location>
</feature>
<evidence type="ECO:0000313" key="2">
    <source>
        <dbReference type="RefSeq" id="XP_016514236.1"/>
    </source>
</evidence>
<dbReference type="OrthoDB" id="1243445at2759"/>